<feature type="transmembrane region" description="Helical" evidence="1">
    <location>
        <begin position="123"/>
        <end position="145"/>
    </location>
</feature>
<dbReference type="AlphaFoldDB" id="A0A3N1X3I2"/>
<accession>A0A3N1X3I2</accession>
<feature type="domain" description="Sensor histidine kinase NatK-like C-terminal" evidence="2">
    <location>
        <begin position="334"/>
        <end position="433"/>
    </location>
</feature>
<dbReference type="SUPFAM" id="SSF55874">
    <property type="entry name" value="ATPase domain of HSP90 chaperone/DNA topoisomerase II/histidine kinase"/>
    <property type="match status" value="1"/>
</dbReference>
<evidence type="ECO:0000259" key="2">
    <source>
        <dbReference type="Pfam" id="PF14501"/>
    </source>
</evidence>
<feature type="transmembrane region" description="Helical" evidence="1">
    <location>
        <begin position="189"/>
        <end position="211"/>
    </location>
</feature>
<keyword evidence="4" id="KW-1185">Reference proteome</keyword>
<reference evidence="3 4" key="1">
    <citation type="submission" date="2018-11" db="EMBL/GenBank/DDBJ databases">
        <title>Genomic Encyclopedia of Type Strains, Phase IV (KMG-IV): sequencing the most valuable type-strain genomes for metagenomic binning, comparative biology and taxonomic classification.</title>
        <authorList>
            <person name="Goeker M."/>
        </authorList>
    </citation>
    <scope>NUCLEOTIDE SEQUENCE [LARGE SCALE GENOMIC DNA]</scope>
    <source>
        <strain evidence="3 4">DSM 26537</strain>
    </source>
</reference>
<feature type="transmembrane region" description="Helical" evidence="1">
    <location>
        <begin position="61"/>
        <end position="80"/>
    </location>
</feature>
<feature type="transmembrane region" description="Helical" evidence="1">
    <location>
        <begin position="87"/>
        <end position="111"/>
    </location>
</feature>
<keyword evidence="1" id="KW-1133">Transmembrane helix</keyword>
<dbReference type="GO" id="GO:0042802">
    <property type="term" value="F:identical protein binding"/>
    <property type="evidence" value="ECO:0007669"/>
    <property type="project" value="TreeGrafter"/>
</dbReference>
<dbReference type="EMBL" id="RJVG01000021">
    <property type="protein sequence ID" value="ROR21355.1"/>
    <property type="molecule type" value="Genomic_DNA"/>
</dbReference>
<proteinExistence type="predicted"/>
<keyword evidence="3" id="KW-0418">Kinase</keyword>
<sequence length="437" mass="50355">MIEKLIGIIFAITELYHIISLNELMKVHFEKRNNSKIYPIIIWCCSIVVLNIINIFFASQWINLVTIFIVLFISCHSLYLGSIRNKIFTVIFICILGAAMEMIVACGMFLLPNDEYLNLSNNMTYQIFGSISSKILLFLVVKLINRFTRKHRVNTSFNYWISLIVISLGSIYIVYLITKANLTITSSTFKIHSMLLFIIVIFINMLIFFLFDQMLEETERNINNALFEQQVKYYAKQFEEREYSELETRKMRHDITNHYICLKEYAGAGDLEGLNQYIDNLINNIPDKYCKANSGNIAIDALINYKISYARQYNIDFDINLEIPNKLGIDQTILCVIIGNALDNAIEACRNAGFKDPLIKVFMKVVNNNLYINILNPFGGDLLKDKNGNIITTKLDKRMHGLGLESIKSAVEKYNGSVEIKNNNDLFQLNILLYCNS</sequence>
<evidence type="ECO:0000313" key="4">
    <source>
        <dbReference type="Proteomes" id="UP000273083"/>
    </source>
</evidence>
<dbReference type="OrthoDB" id="9156435at2"/>
<comment type="caution">
    <text evidence="3">The sequence shown here is derived from an EMBL/GenBank/DDBJ whole genome shotgun (WGS) entry which is preliminary data.</text>
</comment>
<gene>
    <name evidence="3" type="ORF">EDD66_12116</name>
</gene>
<dbReference type="InterPro" id="IPR032834">
    <property type="entry name" value="NatK-like_C"/>
</dbReference>
<feature type="transmembrane region" description="Helical" evidence="1">
    <location>
        <begin position="37"/>
        <end position="55"/>
    </location>
</feature>
<keyword evidence="3" id="KW-0808">Transferase</keyword>
<feature type="transmembrane region" description="Helical" evidence="1">
    <location>
        <begin position="6"/>
        <end position="25"/>
    </location>
</feature>
<feature type="transmembrane region" description="Helical" evidence="1">
    <location>
        <begin position="157"/>
        <end position="177"/>
    </location>
</feature>
<evidence type="ECO:0000313" key="3">
    <source>
        <dbReference type="EMBL" id="ROR21355.1"/>
    </source>
</evidence>
<organism evidence="3 4">
    <name type="scientific">Mobilisporobacter senegalensis</name>
    <dbReference type="NCBI Taxonomy" id="1329262"/>
    <lineage>
        <taxon>Bacteria</taxon>
        <taxon>Bacillati</taxon>
        <taxon>Bacillota</taxon>
        <taxon>Clostridia</taxon>
        <taxon>Lachnospirales</taxon>
        <taxon>Lachnospiraceae</taxon>
        <taxon>Mobilisporobacter</taxon>
    </lineage>
</organism>
<dbReference type="PANTHER" id="PTHR40448">
    <property type="entry name" value="TWO-COMPONENT SENSOR HISTIDINE KINASE"/>
    <property type="match status" value="1"/>
</dbReference>
<dbReference type="Proteomes" id="UP000273083">
    <property type="component" value="Unassembled WGS sequence"/>
</dbReference>
<dbReference type="CDD" id="cd16935">
    <property type="entry name" value="HATPase_AgrC-ComD-like"/>
    <property type="match status" value="1"/>
</dbReference>
<dbReference type="Gene3D" id="3.30.565.10">
    <property type="entry name" value="Histidine kinase-like ATPase, C-terminal domain"/>
    <property type="match status" value="1"/>
</dbReference>
<keyword evidence="1" id="KW-0812">Transmembrane</keyword>
<dbReference type="InterPro" id="IPR036890">
    <property type="entry name" value="HATPase_C_sf"/>
</dbReference>
<dbReference type="PANTHER" id="PTHR40448:SF1">
    <property type="entry name" value="TWO-COMPONENT SENSOR HISTIDINE KINASE"/>
    <property type="match status" value="1"/>
</dbReference>
<dbReference type="Pfam" id="PF14501">
    <property type="entry name" value="HATPase_c_5"/>
    <property type="match status" value="1"/>
</dbReference>
<keyword evidence="1" id="KW-0472">Membrane</keyword>
<dbReference type="GO" id="GO:0016301">
    <property type="term" value="F:kinase activity"/>
    <property type="evidence" value="ECO:0007669"/>
    <property type="project" value="UniProtKB-KW"/>
</dbReference>
<evidence type="ECO:0000256" key="1">
    <source>
        <dbReference type="SAM" id="Phobius"/>
    </source>
</evidence>
<protein>
    <submittedName>
        <fullName evidence="3">Sensor histidine kinase YesM</fullName>
    </submittedName>
</protein>
<dbReference type="RefSeq" id="WP_123611010.1">
    <property type="nucleotide sequence ID" value="NZ_RJVG01000021.1"/>
</dbReference>
<name>A0A3N1X3I2_9FIRM</name>